<evidence type="ECO:0000256" key="2">
    <source>
        <dbReference type="ARBA" id="ARBA00022741"/>
    </source>
</evidence>
<proteinExistence type="inferred from homology"/>
<protein>
    <submittedName>
        <fullName evidence="5">Universal stress protein</fullName>
    </submittedName>
</protein>
<sequence length="286" mass="31671">MKELKRILVGLDVTEKSNNVLKRALSVANEHKADLFIVHAVQTPWLGVPSYFGGKDVVIDHQSIAQKIEKKIKPLNREFKVNCFVFVKEGNPQDVILYESKLNQIDMIIIGAHSKAKGKKGFLGTTAQKVAHLSHLPVLIVKNSAKNPYKNIIAPTDFGMQSKQSILFAKDIFPSAKINVVNAFDTIYMEGPYAVVGRDLSQYNDVAKSCAKSDLKNFMQEVSVKKGKVIDGELYTKETLVNYIKEGQYDLVVVGSRGTVGVNALLGSVANYILRETSKDVLVYVP</sequence>
<feature type="domain" description="UspA" evidence="4">
    <location>
        <begin position="5"/>
        <end position="142"/>
    </location>
</feature>
<keyword evidence="3" id="KW-0067">ATP-binding</keyword>
<dbReference type="PANTHER" id="PTHR46268">
    <property type="entry name" value="STRESS RESPONSE PROTEIN NHAX"/>
    <property type="match status" value="1"/>
</dbReference>
<evidence type="ECO:0000313" key="6">
    <source>
        <dbReference type="Proteomes" id="UP001169066"/>
    </source>
</evidence>
<dbReference type="SUPFAM" id="SSF52402">
    <property type="entry name" value="Adenine nucleotide alpha hydrolases-like"/>
    <property type="match status" value="2"/>
</dbReference>
<dbReference type="InterPro" id="IPR006016">
    <property type="entry name" value="UspA"/>
</dbReference>
<evidence type="ECO:0000256" key="1">
    <source>
        <dbReference type="ARBA" id="ARBA00008791"/>
    </source>
</evidence>
<dbReference type="CDD" id="cd00293">
    <property type="entry name" value="USP-like"/>
    <property type="match status" value="2"/>
</dbReference>
<name>A0ABT7QQ94_9BACT</name>
<comment type="similarity">
    <text evidence="1">Belongs to the universal stress protein A family.</text>
</comment>
<evidence type="ECO:0000259" key="4">
    <source>
        <dbReference type="Pfam" id="PF00582"/>
    </source>
</evidence>
<dbReference type="InterPro" id="IPR006015">
    <property type="entry name" value="Universal_stress_UspA"/>
</dbReference>
<evidence type="ECO:0000256" key="3">
    <source>
        <dbReference type="ARBA" id="ARBA00022840"/>
    </source>
</evidence>
<gene>
    <name evidence="5" type="ORF">PF327_03500</name>
</gene>
<dbReference type="Gene3D" id="3.40.50.620">
    <property type="entry name" value="HUPs"/>
    <property type="match status" value="2"/>
</dbReference>
<organism evidence="5 6">
    <name type="scientific">Sulfurovum xiamenensis</name>
    <dbReference type="NCBI Taxonomy" id="3019066"/>
    <lineage>
        <taxon>Bacteria</taxon>
        <taxon>Pseudomonadati</taxon>
        <taxon>Campylobacterota</taxon>
        <taxon>Epsilonproteobacteria</taxon>
        <taxon>Campylobacterales</taxon>
        <taxon>Sulfurovaceae</taxon>
        <taxon>Sulfurovum</taxon>
    </lineage>
</organism>
<dbReference type="EMBL" id="JAQIBC010000002">
    <property type="protein sequence ID" value="MDM5263251.1"/>
    <property type="molecule type" value="Genomic_DNA"/>
</dbReference>
<dbReference type="RefSeq" id="WP_289401359.1">
    <property type="nucleotide sequence ID" value="NZ_JAQIBC010000002.1"/>
</dbReference>
<dbReference type="Proteomes" id="UP001169066">
    <property type="component" value="Unassembled WGS sequence"/>
</dbReference>
<dbReference type="PRINTS" id="PR01438">
    <property type="entry name" value="UNVRSLSTRESS"/>
</dbReference>
<reference evidence="5" key="1">
    <citation type="submission" date="2023-01" db="EMBL/GenBank/DDBJ databases">
        <title>Sulfurovum sp. XTW-4 genome assembly.</title>
        <authorList>
            <person name="Wang J."/>
        </authorList>
    </citation>
    <scope>NUCLEOTIDE SEQUENCE</scope>
    <source>
        <strain evidence="5">XTW-4</strain>
    </source>
</reference>
<feature type="domain" description="UspA" evidence="4">
    <location>
        <begin position="149"/>
        <end position="284"/>
    </location>
</feature>
<keyword evidence="6" id="KW-1185">Reference proteome</keyword>
<dbReference type="PANTHER" id="PTHR46268:SF27">
    <property type="entry name" value="UNIVERSAL STRESS PROTEIN RV2623"/>
    <property type="match status" value="1"/>
</dbReference>
<dbReference type="Pfam" id="PF00582">
    <property type="entry name" value="Usp"/>
    <property type="match status" value="2"/>
</dbReference>
<comment type="caution">
    <text evidence="5">The sequence shown here is derived from an EMBL/GenBank/DDBJ whole genome shotgun (WGS) entry which is preliminary data.</text>
</comment>
<keyword evidence="2" id="KW-0547">Nucleotide-binding</keyword>
<accession>A0ABT7QQ94</accession>
<dbReference type="InterPro" id="IPR014729">
    <property type="entry name" value="Rossmann-like_a/b/a_fold"/>
</dbReference>
<evidence type="ECO:0000313" key="5">
    <source>
        <dbReference type="EMBL" id="MDM5263251.1"/>
    </source>
</evidence>